<dbReference type="SUPFAM" id="SSF81296">
    <property type="entry name" value="E set domains"/>
    <property type="match status" value="1"/>
</dbReference>
<dbReference type="RefSeq" id="WP_198881600.1">
    <property type="nucleotide sequence ID" value="NZ_JAEKJA010000006.1"/>
</dbReference>
<keyword evidence="4 6" id="KW-0732">Signal</keyword>
<evidence type="ECO:0000256" key="2">
    <source>
        <dbReference type="ARBA" id="ARBA00005001"/>
    </source>
</evidence>
<dbReference type="Pfam" id="PF04349">
    <property type="entry name" value="MdoG"/>
    <property type="match status" value="1"/>
</dbReference>
<comment type="similarity">
    <text evidence="3">Belongs to the OpgD/OpgG family.</text>
</comment>
<dbReference type="InterPro" id="IPR014756">
    <property type="entry name" value="Ig_E-set"/>
</dbReference>
<evidence type="ECO:0000256" key="4">
    <source>
        <dbReference type="ARBA" id="ARBA00022729"/>
    </source>
</evidence>
<evidence type="ECO:0000313" key="9">
    <source>
        <dbReference type="Proteomes" id="UP000609531"/>
    </source>
</evidence>
<dbReference type="AlphaFoldDB" id="A0A934IKX8"/>
<dbReference type="PANTHER" id="PTHR30504">
    <property type="entry name" value="GLUCANS BIOSYNTHESIS PROTEIN"/>
    <property type="match status" value="1"/>
</dbReference>
<protein>
    <submittedName>
        <fullName evidence="8">Glucan biosynthesis protein D</fullName>
    </submittedName>
</protein>
<comment type="caution">
    <text evidence="8">The sequence shown here is derived from an EMBL/GenBank/DDBJ whole genome shotgun (WGS) entry which is preliminary data.</text>
</comment>
<dbReference type="GO" id="GO:0051274">
    <property type="term" value="P:beta-glucan biosynthetic process"/>
    <property type="evidence" value="ECO:0007669"/>
    <property type="project" value="TreeGrafter"/>
</dbReference>
<accession>A0A934IKX8</accession>
<comment type="subcellular location">
    <subcellularLocation>
        <location evidence="1">Periplasm</location>
    </subcellularLocation>
</comment>
<dbReference type="Proteomes" id="UP000609531">
    <property type="component" value="Unassembled WGS sequence"/>
</dbReference>
<evidence type="ECO:0000259" key="7">
    <source>
        <dbReference type="Pfam" id="PF04349"/>
    </source>
</evidence>
<comment type="pathway">
    <text evidence="2">Glycan metabolism; osmoregulated periplasmic glucan (OPG) biosynthesis.</text>
</comment>
<dbReference type="InterPro" id="IPR007444">
    <property type="entry name" value="Glucan_biosyn_MdoG_C"/>
</dbReference>
<evidence type="ECO:0000256" key="1">
    <source>
        <dbReference type="ARBA" id="ARBA00004418"/>
    </source>
</evidence>
<dbReference type="Gene3D" id="2.60.40.10">
    <property type="entry name" value="Immunoglobulins"/>
    <property type="match status" value="1"/>
</dbReference>
<evidence type="ECO:0000256" key="5">
    <source>
        <dbReference type="ARBA" id="ARBA00022764"/>
    </source>
</evidence>
<dbReference type="GO" id="GO:0003824">
    <property type="term" value="F:catalytic activity"/>
    <property type="evidence" value="ECO:0007669"/>
    <property type="project" value="InterPro"/>
</dbReference>
<name>A0A934IKX8_9HYPH</name>
<dbReference type="PANTHER" id="PTHR30504:SF3">
    <property type="entry name" value="GLUCANS BIOSYNTHESIS PROTEIN D"/>
    <property type="match status" value="1"/>
</dbReference>
<keyword evidence="5" id="KW-0574">Periplasm</keyword>
<dbReference type="SUPFAM" id="SSF74650">
    <property type="entry name" value="Galactose mutarotase-like"/>
    <property type="match status" value="1"/>
</dbReference>
<feature type="chain" id="PRO_5038035316" evidence="6">
    <location>
        <begin position="28"/>
        <end position="526"/>
    </location>
</feature>
<dbReference type="GO" id="GO:0030288">
    <property type="term" value="C:outer membrane-bounded periplasmic space"/>
    <property type="evidence" value="ECO:0007669"/>
    <property type="project" value="TreeGrafter"/>
</dbReference>
<dbReference type="Gene3D" id="2.70.98.10">
    <property type="match status" value="1"/>
</dbReference>
<dbReference type="InterPro" id="IPR014438">
    <property type="entry name" value="Glucan_biosyn_MdoG/MdoD"/>
</dbReference>
<proteinExistence type="inferred from homology"/>
<feature type="domain" description="Glucan biosynthesis periplasmic MdoG C-terminal" evidence="7">
    <location>
        <begin position="39"/>
        <end position="511"/>
    </location>
</feature>
<dbReference type="InterPro" id="IPR014718">
    <property type="entry name" value="GH-type_carb-bd"/>
</dbReference>
<gene>
    <name evidence="8" type="ORF">JCR33_08380</name>
</gene>
<dbReference type="PIRSF" id="PIRSF006281">
    <property type="entry name" value="MdoG"/>
    <property type="match status" value="1"/>
</dbReference>
<feature type="signal peptide" evidence="6">
    <location>
        <begin position="1"/>
        <end position="27"/>
    </location>
</feature>
<organism evidence="8 9">
    <name type="scientific">Acuticoccus mangrovi</name>
    <dbReference type="NCBI Taxonomy" id="2796142"/>
    <lineage>
        <taxon>Bacteria</taxon>
        <taxon>Pseudomonadati</taxon>
        <taxon>Pseudomonadota</taxon>
        <taxon>Alphaproteobacteria</taxon>
        <taxon>Hyphomicrobiales</taxon>
        <taxon>Amorphaceae</taxon>
        <taxon>Acuticoccus</taxon>
    </lineage>
</organism>
<evidence type="ECO:0000256" key="6">
    <source>
        <dbReference type="SAM" id="SignalP"/>
    </source>
</evidence>
<reference evidence="8" key="1">
    <citation type="submission" date="2020-12" db="EMBL/GenBank/DDBJ databases">
        <title>Bacterial taxonomy.</title>
        <authorList>
            <person name="Pan X."/>
        </authorList>
    </citation>
    <scope>NUCLEOTIDE SEQUENCE</scope>
    <source>
        <strain evidence="8">B2012</strain>
    </source>
</reference>
<dbReference type="InterPro" id="IPR011013">
    <property type="entry name" value="Gal_mutarotase_sf_dom"/>
</dbReference>
<dbReference type="GO" id="GO:0030246">
    <property type="term" value="F:carbohydrate binding"/>
    <property type="evidence" value="ECO:0007669"/>
    <property type="project" value="InterPro"/>
</dbReference>
<evidence type="ECO:0000313" key="8">
    <source>
        <dbReference type="EMBL" id="MBJ3775697.1"/>
    </source>
</evidence>
<evidence type="ECO:0000256" key="3">
    <source>
        <dbReference type="ARBA" id="ARBA00009284"/>
    </source>
</evidence>
<sequence length="526" mass="58274">MRLLLSRCRRPAYIALLAATIASGAPAAAKPLYGPATPFSFERLDQRAQTLAAEPFKPTVIDDPAAYEAIDYDAHWKIKFREAATVEAGETAPLQFFHLGRYFREPVKISVVDHGTSREVLYDQDRYFSMPQDSPAHKISGDAGFAGFRIMRPDLKTDWISFLGGAYFRTDGSDTQYGLSARGLALDTGLSTPEEFPRFTEFYIAPGDDGSDAVIYALLDSPSVTGAYRMVAANDDGQILDITASLHFRKPVERVGIAPLTSMFWYSEANRINGRDWRPEVHDSDGLAIASGSGERIWRPLNNPDRVVTSSFFDDHIKGFGLLQRDRDFTHYQDDGVFYNRRPSVWIETVGDWGKGAVQLVEIPTDDEIYDNIVAYWLPADLPEAGTSMTYRYRLHWNRAEPYPTKLATTTATRIGPGGVPGQPRPAGLTKYVIDFAGAPLKGLTREDGVTPVVSVGNGAQIVDSSAYPIVSGTGWRMMFDIEVEPGVSTVDIRAYLEKDGEALTETWLGQLHPRQFHPELAEGRG</sequence>
<dbReference type="InterPro" id="IPR013783">
    <property type="entry name" value="Ig-like_fold"/>
</dbReference>
<keyword evidence="9" id="KW-1185">Reference proteome</keyword>
<dbReference type="EMBL" id="JAEKJA010000006">
    <property type="protein sequence ID" value="MBJ3775697.1"/>
    <property type="molecule type" value="Genomic_DNA"/>
</dbReference>